<accession>A0A6S7D3Z2</accession>
<organism evidence="3 4">
    <name type="scientific">Pararobbsia alpina</name>
    <dbReference type="NCBI Taxonomy" id="621374"/>
    <lineage>
        <taxon>Bacteria</taxon>
        <taxon>Pseudomonadati</taxon>
        <taxon>Pseudomonadota</taxon>
        <taxon>Betaproteobacteria</taxon>
        <taxon>Burkholderiales</taxon>
        <taxon>Burkholderiaceae</taxon>
        <taxon>Pararobbsia</taxon>
    </lineage>
</organism>
<keyword evidence="1" id="KW-0472">Membrane</keyword>
<dbReference type="Proteomes" id="UP000494115">
    <property type="component" value="Unassembled WGS sequence"/>
</dbReference>
<protein>
    <recommendedName>
        <fullName evidence="2">Hemerythrin-like domain-containing protein</fullName>
    </recommendedName>
</protein>
<evidence type="ECO:0000313" key="4">
    <source>
        <dbReference type="Proteomes" id="UP000494115"/>
    </source>
</evidence>
<name>A0A6S7D3Z2_9BURK</name>
<sequence>MIRLDHSHVFRAFHRYHLASPWWRKRAIVGSVCSALEIHAQLEEEIFYPALARVAPDNETLRESGPQHDELRETIRKLRSMGPDNAAFDGLFMQLMRETIHHVADEETGLLPIAERSLKHELRSLGSAMTRRRMELLSERPGRIALDTAGTFPVATAVLAGIVLFGAGKLLTQWRSLDRYGA</sequence>
<dbReference type="PANTHER" id="PTHR35585:SF1">
    <property type="entry name" value="HHE DOMAIN PROTEIN (AFU_ORTHOLOGUE AFUA_4G00730)"/>
    <property type="match status" value="1"/>
</dbReference>
<keyword evidence="4" id="KW-1185">Reference proteome</keyword>
<dbReference type="Pfam" id="PF01814">
    <property type="entry name" value="Hemerythrin"/>
    <property type="match status" value="1"/>
</dbReference>
<keyword evidence="1" id="KW-0812">Transmembrane</keyword>
<evidence type="ECO:0000259" key="2">
    <source>
        <dbReference type="Pfam" id="PF01814"/>
    </source>
</evidence>
<feature type="transmembrane region" description="Helical" evidence="1">
    <location>
        <begin position="144"/>
        <end position="167"/>
    </location>
</feature>
<dbReference type="PANTHER" id="PTHR35585">
    <property type="entry name" value="HHE DOMAIN PROTEIN (AFU_ORTHOLOGUE AFUA_4G00730)"/>
    <property type="match status" value="1"/>
</dbReference>
<evidence type="ECO:0000313" key="3">
    <source>
        <dbReference type="EMBL" id="CAB3805959.1"/>
    </source>
</evidence>
<dbReference type="Gene3D" id="1.20.120.520">
    <property type="entry name" value="nmb1532 protein domain like"/>
    <property type="match status" value="1"/>
</dbReference>
<reference evidence="3 4" key="1">
    <citation type="submission" date="2020-04" db="EMBL/GenBank/DDBJ databases">
        <authorList>
            <person name="De Canck E."/>
        </authorList>
    </citation>
    <scope>NUCLEOTIDE SEQUENCE [LARGE SCALE GENOMIC DNA]</scope>
    <source>
        <strain evidence="3 4">LMG 28138</strain>
    </source>
</reference>
<evidence type="ECO:0000256" key="1">
    <source>
        <dbReference type="SAM" id="Phobius"/>
    </source>
</evidence>
<feature type="domain" description="Hemerythrin-like" evidence="2">
    <location>
        <begin position="2"/>
        <end position="113"/>
    </location>
</feature>
<dbReference type="EMBL" id="CADIKM010000077">
    <property type="protein sequence ID" value="CAB3805959.1"/>
    <property type="molecule type" value="Genomic_DNA"/>
</dbReference>
<dbReference type="InterPro" id="IPR012312">
    <property type="entry name" value="Hemerythrin-like"/>
</dbReference>
<proteinExistence type="predicted"/>
<dbReference type="AlphaFoldDB" id="A0A6S7D3Z2"/>
<gene>
    <name evidence="3" type="ORF">LMG28138_05738</name>
</gene>
<keyword evidence="1" id="KW-1133">Transmembrane helix</keyword>